<dbReference type="Proteomes" id="UP000540191">
    <property type="component" value="Unassembled WGS sequence"/>
</dbReference>
<comment type="caution">
    <text evidence="1">The sequence shown here is derived from an EMBL/GenBank/DDBJ whole genome shotgun (WGS) entry which is preliminary data.</text>
</comment>
<organism evidence="1 2">
    <name type="scientific">Micrococcus cohnii</name>
    <dbReference type="NCBI Taxonomy" id="993416"/>
    <lineage>
        <taxon>Bacteria</taxon>
        <taxon>Bacillati</taxon>
        <taxon>Actinomycetota</taxon>
        <taxon>Actinomycetes</taxon>
        <taxon>Micrococcales</taxon>
        <taxon>Micrococcaceae</taxon>
        <taxon>Micrococcus</taxon>
    </lineage>
</organism>
<dbReference type="AlphaFoldDB" id="A0A7W7GMS5"/>
<accession>A0A7W7GMS5</accession>
<sequence length="53" mass="5907">MNAHGWSDQFLAAEIEWAARMVRARLGLPVEQPVPVPDERVDLPVEFTGFVTG</sequence>
<keyword evidence="2" id="KW-1185">Reference proteome</keyword>
<proteinExistence type="predicted"/>
<protein>
    <submittedName>
        <fullName evidence="1">Uncharacterized protein</fullName>
    </submittedName>
</protein>
<evidence type="ECO:0000313" key="2">
    <source>
        <dbReference type="Proteomes" id="UP000540191"/>
    </source>
</evidence>
<reference evidence="1 2" key="1">
    <citation type="submission" date="2020-08" db="EMBL/GenBank/DDBJ databases">
        <title>Sequencing the genomes of 1000 actinobacteria strains.</title>
        <authorList>
            <person name="Klenk H.-P."/>
        </authorList>
    </citation>
    <scope>NUCLEOTIDE SEQUENCE [LARGE SCALE GENOMIC DNA]</scope>
    <source>
        <strain evidence="1 2">DSM 23974</strain>
    </source>
</reference>
<dbReference type="EMBL" id="JACHNA010000001">
    <property type="protein sequence ID" value="MBB4734979.1"/>
    <property type="molecule type" value="Genomic_DNA"/>
</dbReference>
<gene>
    <name evidence="1" type="ORF">HDA30_000487</name>
</gene>
<dbReference type="RefSeq" id="WP_184241011.1">
    <property type="nucleotide sequence ID" value="NZ_JACHNA010000001.1"/>
</dbReference>
<evidence type="ECO:0000313" key="1">
    <source>
        <dbReference type="EMBL" id="MBB4734979.1"/>
    </source>
</evidence>
<name>A0A7W7GMS5_9MICC</name>